<name>A0ABP9CCX7_9FLAO</name>
<accession>A0ABP9CCX7</accession>
<evidence type="ECO:0000313" key="7">
    <source>
        <dbReference type="Proteomes" id="UP001501433"/>
    </source>
</evidence>
<dbReference type="PANTHER" id="PTHR43643">
    <property type="entry name" value="HISTIDINOL-PHOSPHATE AMINOTRANSFERASE 2"/>
    <property type="match status" value="1"/>
</dbReference>
<keyword evidence="2" id="KW-0032">Aminotransferase</keyword>
<dbReference type="InterPro" id="IPR015422">
    <property type="entry name" value="PyrdxlP-dep_Trfase_small"/>
</dbReference>
<dbReference type="Pfam" id="PF00155">
    <property type="entry name" value="Aminotran_1_2"/>
    <property type="match status" value="1"/>
</dbReference>
<dbReference type="RefSeq" id="WP_345276246.1">
    <property type="nucleotide sequence ID" value="NZ_BAABJW010000002.1"/>
</dbReference>
<sequence>MESSKLSRRNWLKKGTLTLAGMAMMPTDIWANAVKEAQTNNRTYLFNTKNSFNEFTPPVLFEPELKAILRANENPYGPPPLAAKAFQDEVFSGNRYAWETLTNLVNIIAKKENVKPENILMAPGSSDILEKVAMVMFQHGGDVVSADPSYMSLINVSKSVGGEWKSYKLLDDSQHDLDAMEAGIDSNTKLVYICNPNNPTGSITNASKLKDFCRRVSEKVPVFIDEAYIELSDNGIVDSMVSLVSEGKDVMVARTFSKIHGMAGLRIGYLVGKEETLNKINDITRGGMGITGPSIMAATTSLQGEDFLNMSKTKIAEARAYTQNYLEQKGYRFLPSQTNFMIFEIDMDGSDFLNKMYSKQVGVRAFTFWGKNWCRVSMGTMDEMKLFTNAMDEIFA</sequence>
<evidence type="ECO:0000313" key="6">
    <source>
        <dbReference type="EMBL" id="GAA4808541.1"/>
    </source>
</evidence>
<evidence type="ECO:0000256" key="1">
    <source>
        <dbReference type="ARBA" id="ARBA00007970"/>
    </source>
</evidence>
<keyword evidence="3" id="KW-0808">Transferase</keyword>
<feature type="domain" description="Aminotransferase class I/classII large" evidence="5">
    <location>
        <begin position="69"/>
        <end position="385"/>
    </location>
</feature>
<evidence type="ECO:0000256" key="3">
    <source>
        <dbReference type="ARBA" id="ARBA00022679"/>
    </source>
</evidence>
<protein>
    <submittedName>
        <fullName evidence="6">Histidinol-phosphate transaminase</fullName>
    </submittedName>
</protein>
<dbReference type="Gene3D" id="3.90.1150.10">
    <property type="entry name" value="Aspartate Aminotransferase, domain 1"/>
    <property type="match status" value="1"/>
</dbReference>
<dbReference type="EMBL" id="BAABJW010000002">
    <property type="protein sequence ID" value="GAA4808541.1"/>
    <property type="molecule type" value="Genomic_DNA"/>
</dbReference>
<reference evidence="7" key="1">
    <citation type="journal article" date="2019" name="Int. J. Syst. Evol. Microbiol.">
        <title>The Global Catalogue of Microorganisms (GCM) 10K type strain sequencing project: providing services to taxonomists for standard genome sequencing and annotation.</title>
        <authorList>
            <consortium name="The Broad Institute Genomics Platform"/>
            <consortium name="The Broad Institute Genome Sequencing Center for Infectious Disease"/>
            <person name="Wu L."/>
            <person name="Ma J."/>
        </authorList>
    </citation>
    <scope>NUCLEOTIDE SEQUENCE [LARGE SCALE GENOMIC DNA]</scope>
    <source>
        <strain evidence="7">JCM 18325</strain>
    </source>
</reference>
<dbReference type="PROSITE" id="PS51318">
    <property type="entry name" value="TAT"/>
    <property type="match status" value="1"/>
</dbReference>
<proteinExistence type="inferred from homology"/>
<organism evidence="6 7">
    <name type="scientific">Litoribaculum gwangyangense</name>
    <dbReference type="NCBI Taxonomy" id="1130722"/>
    <lineage>
        <taxon>Bacteria</taxon>
        <taxon>Pseudomonadati</taxon>
        <taxon>Bacteroidota</taxon>
        <taxon>Flavobacteriia</taxon>
        <taxon>Flavobacteriales</taxon>
        <taxon>Flavobacteriaceae</taxon>
        <taxon>Litoribaculum</taxon>
    </lineage>
</organism>
<keyword evidence="4" id="KW-0663">Pyridoxal phosphate</keyword>
<comment type="caution">
    <text evidence="6">The sequence shown here is derived from an EMBL/GenBank/DDBJ whole genome shotgun (WGS) entry which is preliminary data.</text>
</comment>
<dbReference type="InterPro" id="IPR015424">
    <property type="entry name" value="PyrdxlP-dep_Trfase"/>
</dbReference>
<dbReference type="InterPro" id="IPR004839">
    <property type="entry name" value="Aminotransferase_I/II_large"/>
</dbReference>
<gene>
    <name evidence="6" type="primary">hisC_2</name>
    <name evidence="6" type="ORF">GCM10023330_14040</name>
</gene>
<keyword evidence="7" id="KW-1185">Reference proteome</keyword>
<dbReference type="InterPro" id="IPR015421">
    <property type="entry name" value="PyrdxlP-dep_Trfase_major"/>
</dbReference>
<comment type="similarity">
    <text evidence="1">Belongs to the class-II pyridoxal-phosphate-dependent aminotransferase family. Histidinol-phosphate aminotransferase subfamily.</text>
</comment>
<dbReference type="SUPFAM" id="SSF53383">
    <property type="entry name" value="PLP-dependent transferases"/>
    <property type="match status" value="1"/>
</dbReference>
<evidence type="ECO:0000256" key="2">
    <source>
        <dbReference type="ARBA" id="ARBA00022576"/>
    </source>
</evidence>
<dbReference type="InterPro" id="IPR006311">
    <property type="entry name" value="TAT_signal"/>
</dbReference>
<dbReference type="Gene3D" id="3.40.640.10">
    <property type="entry name" value="Type I PLP-dependent aspartate aminotransferase-like (Major domain)"/>
    <property type="match status" value="1"/>
</dbReference>
<evidence type="ECO:0000259" key="5">
    <source>
        <dbReference type="Pfam" id="PF00155"/>
    </source>
</evidence>
<dbReference type="InterPro" id="IPR050106">
    <property type="entry name" value="HistidinolP_aminotransfase"/>
</dbReference>
<dbReference type="CDD" id="cd00609">
    <property type="entry name" value="AAT_like"/>
    <property type="match status" value="1"/>
</dbReference>
<dbReference type="PANTHER" id="PTHR43643:SF3">
    <property type="entry name" value="HISTIDINOL-PHOSPHATE AMINOTRANSFERASE"/>
    <property type="match status" value="1"/>
</dbReference>
<evidence type="ECO:0000256" key="4">
    <source>
        <dbReference type="ARBA" id="ARBA00022898"/>
    </source>
</evidence>
<dbReference type="Proteomes" id="UP001501433">
    <property type="component" value="Unassembled WGS sequence"/>
</dbReference>